<evidence type="ECO:0000256" key="2">
    <source>
        <dbReference type="ARBA" id="ARBA00023098"/>
    </source>
</evidence>
<evidence type="ECO:0000256" key="1">
    <source>
        <dbReference type="ARBA" id="ARBA00010240"/>
    </source>
</evidence>
<dbReference type="Pfam" id="PF01734">
    <property type="entry name" value="Patatin"/>
    <property type="match status" value="1"/>
</dbReference>
<dbReference type="SUPFAM" id="SSF52151">
    <property type="entry name" value="FabD/lysophospholipase-like"/>
    <property type="match status" value="1"/>
</dbReference>
<accession>A0A497VBJ0</accession>
<dbReference type="Proteomes" id="UP000269157">
    <property type="component" value="Unassembled WGS sequence"/>
</dbReference>
<dbReference type="OrthoDB" id="9807112at2"/>
<keyword evidence="3" id="KW-0442">Lipid degradation</keyword>
<evidence type="ECO:0000256" key="3">
    <source>
        <dbReference type="PROSITE-ProRule" id="PRU01161"/>
    </source>
</evidence>
<gene>
    <name evidence="5" type="ORF">BCF46_3704</name>
</gene>
<dbReference type="PROSITE" id="PS51635">
    <property type="entry name" value="PNPLA"/>
    <property type="match status" value="1"/>
</dbReference>
<dbReference type="CDD" id="cd07199">
    <property type="entry name" value="Pat17_PNPLA8_PNPLA9_like"/>
    <property type="match status" value="1"/>
</dbReference>
<organism evidence="5 6">
    <name type="scientific">Litoreibacter meonggei</name>
    <dbReference type="NCBI Taxonomy" id="1049199"/>
    <lineage>
        <taxon>Bacteria</taxon>
        <taxon>Pseudomonadati</taxon>
        <taxon>Pseudomonadota</taxon>
        <taxon>Alphaproteobacteria</taxon>
        <taxon>Rhodobacterales</taxon>
        <taxon>Roseobacteraceae</taxon>
        <taxon>Litoreibacter</taxon>
    </lineage>
</organism>
<dbReference type="InterPro" id="IPR016035">
    <property type="entry name" value="Acyl_Trfase/lysoPLipase"/>
</dbReference>
<reference evidence="5 6" key="1">
    <citation type="submission" date="2018-10" db="EMBL/GenBank/DDBJ databases">
        <title>Genomic Encyclopedia of Archaeal and Bacterial Type Strains, Phase II (KMG-II): from individual species to whole genera.</title>
        <authorList>
            <person name="Goeker M."/>
        </authorList>
    </citation>
    <scope>NUCLEOTIDE SEQUENCE [LARGE SCALE GENOMIC DNA]</scope>
    <source>
        <strain evidence="5 6">DSM 29466</strain>
    </source>
</reference>
<keyword evidence="6" id="KW-1185">Reference proteome</keyword>
<dbReference type="PANTHER" id="PTHR32176">
    <property type="entry name" value="XYLOSE ISOMERASE"/>
    <property type="match status" value="1"/>
</dbReference>
<evidence type="ECO:0000313" key="5">
    <source>
        <dbReference type="EMBL" id="RLJ40632.1"/>
    </source>
</evidence>
<comment type="similarity">
    <text evidence="1">Belongs to the patatin family.</text>
</comment>
<proteinExistence type="inferred from homology"/>
<evidence type="ECO:0000259" key="4">
    <source>
        <dbReference type="PROSITE" id="PS51635"/>
    </source>
</evidence>
<name>A0A497VBJ0_9RHOB</name>
<dbReference type="EMBL" id="RCCE01000007">
    <property type="protein sequence ID" value="RLJ40632.1"/>
    <property type="molecule type" value="Genomic_DNA"/>
</dbReference>
<dbReference type="Gene3D" id="3.40.1090.10">
    <property type="entry name" value="Cytosolic phospholipase A2 catalytic domain"/>
    <property type="match status" value="1"/>
</dbReference>
<dbReference type="RefSeq" id="WP_121027864.1">
    <property type="nucleotide sequence ID" value="NZ_RCCE01000007.1"/>
</dbReference>
<dbReference type="GO" id="GO:0004620">
    <property type="term" value="F:phospholipase activity"/>
    <property type="evidence" value="ECO:0007669"/>
    <property type="project" value="TreeGrafter"/>
</dbReference>
<dbReference type="InterPro" id="IPR002641">
    <property type="entry name" value="PNPLA_dom"/>
</dbReference>
<dbReference type="NCBIfam" id="NF041079">
    <property type="entry name" value="CBASS_lipase"/>
    <property type="match status" value="1"/>
</dbReference>
<dbReference type="GO" id="GO:0016042">
    <property type="term" value="P:lipid catabolic process"/>
    <property type="evidence" value="ECO:0007669"/>
    <property type="project" value="UniProtKB-UniRule"/>
</dbReference>
<dbReference type="PANTHER" id="PTHR32176:SF92">
    <property type="entry name" value="XYLOSE ISOMERASE"/>
    <property type="match status" value="1"/>
</dbReference>
<evidence type="ECO:0000313" key="6">
    <source>
        <dbReference type="Proteomes" id="UP000269157"/>
    </source>
</evidence>
<protein>
    <submittedName>
        <fullName evidence="5">Patatin-like phospholipase/acyl hydrolase</fullName>
    </submittedName>
</protein>
<sequence length="354" mass="39514">MEQPQSRRSHGTIFRRREQLEWNAETFRILSIDGGGIKGILPAAVLSECERRFLNGGSAASYFDMVAGTSTGGIVALGLSTGMRAAEVLDIYLSHGATIFPKGWTPPFAIGRAAKTFYGFARDLSVYRYDREPLERALRDCFGNRTLGDVDLRLNIPTFDGFNEVNVLKTPHHPDFRLDWREELVTVALATSAAPTFFLTYRNGTRHFADGGVWANNPAMLALVDALSCFDLDRHSVDMLSLGCGEQDLRMSDGQIKWGGMFHWRTIIETAMHLQSQNALGQAGLLIGRDRLLRVTTAPSLVPIAMDDFERARNELPGQAQRLVEENAERLEAFFDTERPKVTFYHGQRSPKSA</sequence>
<keyword evidence="3 5" id="KW-0378">Hydrolase</keyword>
<feature type="active site" description="Nucleophile" evidence="3">
    <location>
        <position position="70"/>
    </location>
</feature>
<comment type="caution">
    <text evidence="5">The sequence shown here is derived from an EMBL/GenBank/DDBJ whole genome shotgun (WGS) entry which is preliminary data.</text>
</comment>
<keyword evidence="2 3" id="KW-0443">Lipid metabolism</keyword>
<feature type="short sequence motif" description="GXGXXG" evidence="3">
    <location>
        <begin position="34"/>
        <end position="39"/>
    </location>
</feature>
<dbReference type="GO" id="GO:0047372">
    <property type="term" value="F:monoacylglycerol lipase activity"/>
    <property type="evidence" value="ECO:0007669"/>
    <property type="project" value="TreeGrafter"/>
</dbReference>
<feature type="short sequence motif" description="GXSXG" evidence="3">
    <location>
        <begin position="68"/>
        <end position="72"/>
    </location>
</feature>
<feature type="short sequence motif" description="DGA/G" evidence="3">
    <location>
        <begin position="210"/>
        <end position="212"/>
    </location>
</feature>
<feature type="domain" description="PNPLA" evidence="4">
    <location>
        <begin position="30"/>
        <end position="223"/>
    </location>
</feature>
<feature type="active site" description="Proton acceptor" evidence="3">
    <location>
        <position position="210"/>
    </location>
</feature>
<dbReference type="AlphaFoldDB" id="A0A497VBJ0"/>